<proteinExistence type="predicted"/>
<organism evidence="3 4">
    <name type="scientific">Eiseniibacteriota bacterium</name>
    <dbReference type="NCBI Taxonomy" id="2212470"/>
    <lineage>
        <taxon>Bacteria</taxon>
        <taxon>Candidatus Eiseniibacteriota</taxon>
    </lineage>
</organism>
<gene>
    <name evidence="3" type="ORF">FJY75_10630</name>
</gene>
<evidence type="ECO:0000313" key="4">
    <source>
        <dbReference type="Proteomes" id="UP000748308"/>
    </source>
</evidence>
<reference evidence="3" key="1">
    <citation type="submission" date="2019-03" db="EMBL/GenBank/DDBJ databases">
        <title>Lake Tanganyika Metagenome-Assembled Genomes (MAGs).</title>
        <authorList>
            <person name="Tran P."/>
        </authorList>
    </citation>
    <scope>NUCLEOTIDE SEQUENCE</scope>
    <source>
        <strain evidence="3">M_DeepCast_400m_m2_100</strain>
    </source>
</reference>
<dbReference type="EMBL" id="VGIY01000315">
    <property type="protein sequence ID" value="MBM3318292.1"/>
    <property type="molecule type" value="Genomic_DNA"/>
</dbReference>
<feature type="domain" description="Right handed beta helix" evidence="2">
    <location>
        <begin position="99"/>
        <end position="195"/>
    </location>
</feature>
<dbReference type="Gene3D" id="2.160.20.10">
    <property type="entry name" value="Single-stranded right-handed beta-helix, Pectin lyase-like"/>
    <property type="match status" value="1"/>
</dbReference>
<dbReference type="Pfam" id="PF13229">
    <property type="entry name" value="Beta_helix"/>
    <property type="match status" value="2"/>
</dbReference>
<feature type="signal peptide" evidence="1">
    <location>
        <begin position="1"/>
        <end position="23"/>
    </location>
</feature>
<dbReference type="InterPro" id="IPR006626">
    <property type="entry name" value="PbH1"/>
</dbReference>
<evidence type="ECO:0000259" key="2">
    <source>
        <dbReference type="Pfam" id="PF13229"/>
    </source>
</evidence>
<dbReference type="Proteomes" id="UP000748308">
    <property type="component" value="Unassembled WGS sequence"/>
</dbReference>
<sequence>MMRPFGILLVVLLLASASRGAIYGVEADGSGEFPTIQAAIDAATDGDVIELGDGVFRGDGNRDLTYRGKAITVRSRGGAPEGCVIDCEGSVSEPHRGFHFHSGEGPGTVLAGVTIANGHMPAASNEGGGIYCYYGSPTIRECVFLDNRVGGRGGGVQSSGGSPAIVRCRFVGNQAHMGGGIFCWGGRPTVHECVFEQNTGLSGGGMWSLGSQLRVTDCVFRGNLSGSSVAGMINVNGVARITGCLFEGNGDYGSGAGVTCWGGETTIEDCTFYDNGTGVKMEDAAVVTIRRSTFCRNRGTTVRVGNGCHATIESTIVAFTTTGYGVSCGETGTVTLLCCDVYGNLFGDWALCIADQYGINGNICADPLFCDAWSGDLLLDSASPCAAENNPACGRIGAWDVGCGATPAEATTWGAIKALYRAE</sequence>
<evidence type="ECO:0000313" key="3">
    <source>
        <dbReference type="EMBL" id="MBM3318292.1"/>
    </source>
</evidence>
<evidence type="ECO:0000256" key="1">
    <source>
        <dbReference type="SAM" id="SignalP"/>
    </source>
</evidence>
<keyword evidence="1" id="KW-0732">Signal</keyword>
<dbReference type="SMART" id="SM00710">
    <property type="entry name" value="PbH1"/>
    <property type="match status" value="6"/>
</dbReference>
<name>A0A937XC76_UNCEI</name>
<feature type="domain" description="Right handed beta helix" evidence="2">
    <location>
        <begin position="211"/>
        <end position="355"/>
    </location>
</feature>
<feature type="chain" id="PRO_5036782774" evidence="1">
    <location>
        <begin position="24"/>
        <end position="423"/>
    </location>
</feature>
<dbReference type="SUPFAM" id="SSF51126">
    <property type="entry name" value="Pectin lyase-like"/>
    <property type="match status" value="1"/>
</dbReference>
<comment type="caution">
    <text evidence="3">The sequence shown here is derived from an EMBL/GenBank/DDBJ whole genome shotgun (WGS) entry which is preliminary data.</text>
</comment>
<dbReference type="InterPro" id="IPR011050">
    <property type="entry name" value="Pectin_lyase_fold/virulence"/>
</dbReference>
<dbReference type="InterPro" id="IPR039448">
    <property type="entry name" value="Beta_helix"/>
</dbReference>
<protein>
    <submittedName>
        <fullName evidence="3">Right-handed parallel beta-helix repeat-containing protein</fullName>
    </submittedName>
</protein>
<dbReference type="InterPro" id="IPR012334">
    <property type="entry name" value="Pectin_lyas_fold"/>
</dbReference>
<dbReference type="AlphaFoldDB" id="A0A937XC76"/>
<accession>A0A937XC76</accession>